<evidence type="ECO:0000313" key="4">
    <source>
        <dbReference type="Proteomes" id="UP000244335"/>
    </source>
</evidence>
<dbReference type="SMART" id="SM00240">
    <property type="entry name" value="FHA"/>
    <property type="match status" value="1"/>
</dbReference>
<dbReference type="Pfam" id="PF00498">
    <property type="entry name" value="FHA"/>
    <property type="match status" value="1"/>
</dbReference>
<reference evidence="3 4" key="1">
    <citation type="submission" date="2018-04" db="EMBL/GenBank/DDBJ databases">
        <authorList>
            <person name="Hagen T."/>
        </authorList>
    </citation>
    <scope>NUCLEOTIDE SEQUENCE [LARGE SCALE GENOMIC DNA]</scope>
    <source>
        <strain evidence="3 4">TPD7009</strain>
    </source>
</reference>
<dbReference type="EMBL" id="QDFR01000005">
    <property type="protein sequence ID" value="PVE52381.1"/>
    <property type="molecule type" value="Genomic_DNA"/>
</dbReference>
<feature type="domain" description="FHA" evidence="2">
    <location>
        <begin position="26"/>
        <end position="76"/>
    </location>
</feature>
<protein>
    <submittedName>
        <fullName evidence="3">Forkhead-associated protein</fullName>
    </submittedName>
</protein>
<feature type="compositionally biased region" description="Polar residues" evidence="1">
    <location>
        <begin position="385"/>
        <end position="398"/>
    </location>
</feature>
<proteinExistence type="predicted"/>
<accession>A0AA92C1R8</accession>
<dbReference type="InterPro" id="IPR008984">
    <property type="entry name" value="SMAD_FHA_dom_sf"/>
</dbReference>
<dbReference type="Proteomes" id="UP000244335">
    <property type="component" value="Unassembled WGS sequence"/>
</dbReference>
<evidence type="ECO:0000313" key="3">
    <source>
        <dbReference type="EMBL" id="PVE52381.1"/>
    </source>
</evidence>
<dbReference type="AlphaFoldDB" id="A0AA92C1R8"/>
<comment type="caution">
    <text evidence="3">The sequence shown here is derived from an EMBL/GenBank/DDBJ whole genome shotgun (WGS) entry which is preliminary data.</text>
</comment>
<dbReference type="RefSeq" id="WP_116494415.1">
    <property type="nucleotide sequence ID" value="NZ_QDFR01000005.1"/>
</dbReference>
<feature type="region of interest" description="Disordered" evidence="1">
    <location>
        <begin position="379"/>
        <end position="398"/>
    </location>
</feature>
<sequence>MKLVLKERQPDGRFQPSRWSFEHGKRMLGRSNDCDWQIVDGERRVSKLHCTLVREGQRFSVIDQSANGTVVDGRLLLEGQSAPLNNGSRIDIGSQTFEVAIMGEPDMDFGDPDQALRVSDEQLTISAILSDIAPAGRSASGVLGNAIANDDWQDDIDHNVPKKGKSISRNVEIGWSGPPSSTGIGAILPDDWNEAPLESSRHEHTDALNTPVKVSRPVTQERDDFDTIFTEPDQVLGAEPVESVALPSDSGLTELISQLEQACADSLAALGIEDELDVHVEHTSVAARLETLVRQQRLLSTSLDNLMRVSTQRLEPRLVEAKADLGNDLRSKIERKDWRGILSGPDYWAFYKKQFEENGRQLSVRQFLQRAALGEAMELDDTTSKKSQYQGVSKQDEA</sequence>
<dbReference type="InterPro" id="IPR000253">
    <property type="entry name" value="FHA_dom"/>
</dbReference>
<dbReference type="SUPFAM" id="SSF49879">
    <property type="entry name" value="SMAD/FHA domain"/>
    <property type="match status" value="1"/>
</dbReference>
<evidence type="ECO:0000259" key="2">
    <source>
        <dbReference type="PROSITE" id="PS50006"/>
    </source>
</evidence>
<dbReference type="CDD" id="cd00060">
    <property type="entry name" value="FHA"/>
    <property type="match status" value="1"/>
</dbReference>
<evidence type="ECO:0000256" key="1">
    <source>
        <dbReference type="SAM" id="MobiDB-lite"/>
    </source>
</evidence>
<gene>
    <name evidence="3" type="ORF">DC430_16215</name>
</gene>
<dbReference type="Gene3D" id="2.60.200.20">
    <property type="match status" value="1"/>
</dbReference>
<dbReference type="PROSITE" id="PS50006">
    <property type="entry name" value="FHA_DOMAIN"/>
    <property type="match status" value="1"/>
</dbReference>
<organism evidence="3 4">
    <name type="scientific">Rhizobium rhizogenes</name>
    <name type="common">Agrobacterium rhizogenes</name>
    <dbReference type="NCBI Taxonomy" id="359"/>
    <lineage>
        <taxon>Bacteria</taxon>
        <taxon>Pseudomonadati</taxon>
        <taxon>Pseudomonadota</taxon>
        <taxon>Alphaproteobacteria</taxon>
        <taxon>Hyphomicrobiales</taxon>
        <taxon>Rhizobiaceae</taxon>
        <taxon>Rhizobium/Agrobacterium group</taxon>
        <taxon>Rhizobium</taxon>
    </lineage>
</organism>
<name>A0AA92C1R8_RHIRH</name>